<feature type="domain" description="Nudix hydrolase" evidence="6">
    <location>
        <begin position="30"/>
        <end position="171"/>
    </location>
</feature>
<dbReference type="EMBL" id="AP012204">
    <property type="protein sequence ID" value="BAK37665.1"/>
    <property type="molecule type" value="Genomic_DNA"/>
</dbReference>
<dbReference type="PROSITE" id="PS51462">
    <property type="entry name" value="NUDIX"/>
    <property type="match status" value="1"/>
</dbReference>
<dbReference type="InterPro" id="IPR000086">
    <property type="entry name" value="NUDIX_hydrolase_dom"/>
</dbReference>
<organism evidence="7 8">
    <name type="scientific">Microlunatus phosphovorus (strain ATCC 700054 / DSM 10555 / JCM 9379 / NBRC 101784 / NCIMB 13414 / VKM Ac-1990 / NM-1)</name>
    <dbReference type="NCBI Taxonomy" id="1032480"/>
    <lineage>
        <taxon>Bacteria</taxon>
        <taxon>Bacillati</taxon>
        <taxon>Actinomycetota</taxon>
        <taxon>Actinomycetes</taxon>
        <taxon>Propionibacteriales</taxon>
        <taxon>Propionibacteriaceae</taxon>
        <taxon>Microlunatus</taxon>
    </lineage>
</organism>
<keyword evidence="4" id="KW-0460">Magnesium</keyword>
<evidence type="ECO:0000256" key="4">
    <source>
        <dbReference type="ARBA" id="ARBA00022842"/>
    </source>
</evidence>
<comment type="similarity">
    <text evidence="2 5">Belongs to the Nudix hydrolase family.</text>
</comment>
<dbReference type="InterPro" id="IPR015797">
    <property type="entry name" value="NUDIX_hydrolase-like_dom_sf"/>
</dbReference>
<dbReference type="GO" id="GO:0016787">
    <property type="term" value="F:hydrolase activity"/>
    <property type="evidence" value="ECO:0007669"/>
    <property type="project" value="UniProtKB-KW"/>
</dbReference>
<dbReference type="SUPFAM" id="SSF55811">
    <property type="entry name" value="Nudix"/>
    <property type="match status" value="1"/>
</dbReference>
<keyword evidence="3 5" id="KW-0378">Hydrolase</keyword>
<dbReference type="PANTHER" id="PTHR43046">
    <property type="entry name" value="GDP-MANNOSE MANNOSYL HYDROLASE"/>
    <property type="match status" value="1"/>
</dbReference>
<dbReference type="CDD" id="cd04685">
    <property type="entry name" value="NUDIX_Hydrolase"/>
    <property type="match status" value="1"/>
</dbReference>
<evidence type="ECO:0000256" key="1">
    <source>
        <dbReference type="ARBA" id="ARBA00001946"/>
    </source>
</evidence>
<evidence type="ECO:0000313" key="7">
    <source>
        <dbReference type="EMBL" id="BAK37665.1"/>
    </source>
</evidence>
<dbReference type="InterPro" id="IPR020476">
    <property type="entry name" value="Nudix_hydrolase"/>
</dbReference>
<dbReference type="PRINTS" id="PR00502">
    <property type="entry name" value="NUDIXFAMILY"/>
</dbReference>
<dbReference type="InterPro" id="IPR020084">
    <property type="entry name" value="NUDIX_hydrolase_CS"/>
</dbReference>
<proteinExistence type="inferred from homology"/>
<protein>
    <recommendedName>
        <fullName evidence="6">Nudix hydrolase domain-containing protein</fullName>
    </recommendedName>
</protein>
<keyword evidence="8" id="KW-1185">Reference proteome</keyword>
<gene>
    <name evidence="7" type="ordered locus">MLP_46510</name>
</gene>
<dbReference type="KEGG" id="mph:MLP_46510"/>
<dbReference type="Gene3D" id="3.90.79.10">
    <property type="entry name" value="Nucleoside Triphosphate Pyrophosphohydrolase"/>
    <property type="match status" value="1"/>
</dbReference>
<dbReference type="PANTHER" id="PTHR43046:SF12">
    <property type="entry name" value="GDP-MANNOSE MANNOSYL HYDROLASE"/>
    <property type="match status" value="1"/>
</dbReference>
<dbReference type="HOGENOM" id="CLU_100874_2_0_11"/>
<dbReference type="AlphaFoldDB" id="F5XEB7"/>
<accession>F5XEB7</accession>
<dbReference type="OrthoDB" id="9804442at2"/>
<evidence type="ECO:0000256" key="3">
    <source>
        <dbReference type="ARBA" id="ARBA00022801"/>
    </source>
</evidence>
<dbReference type="PROSITE" id="PS00893">
    <property type="entry name" value="NUDIX_BOX"/>
    <property type="match status" value="1"/>
</dbReference>
<sequence>MVPVRTLTVVSTETGRTFAIPQDPADRPVRRRRAVRVIAVGPDDRVLLFEDSDPGIPGLTWWVTPGGGIDPGETERQAAVREMAEETGYVLAEDALIGPLATRYVVHGYTDQVLEQHESFYLVRVQAFEVDVAGHTVDEQVTLQGHRWWSPEELASKTAWIWPAELLGIWDRAADLSLPVLELGRQEESTIPV</sequence>
<reference evidence="7 8" key="1">
    <citation type="submission" date="2011-05" db="EMBL/GenBank/DDBJ databases">
        <title>Whole genome sequence of Microlunatus phosphovorus NM-1.</title>
        <authorList>
            <person name="Hosoyama A."/>
            <person name="Sasaki K."/>
            <person name="Harada T."/>
            <person name="Igarashi R."/>
            <person name="Kawakoshi A."/>
            <person name="Sasagawa M."/>
            <person name="Fukada J."/>
            <person name="Nakamura S."/>
            <person name="Katano Y."/>
            <person name="Hanada S."/>
            <person name="Kamagata Y."/>
            <person name="Nakamura N."/>
            <person name="Yamazaki S."/>
            <person name="Fujita N."/>
        </authorList>
    </citation>
    <scope>NUCLEOTIDE SEQUENCE [LARGE SCALE GENOMIC DNA]</scope>
    <source>
        <strain evidence="8">ATCC 700054 / DSM 10555 / JCM 9379 / NBRC 101784 / NCIMB 13414 / VKM Ac-1990 / NM-1</strain>
    </source>
</reference>
<dbReference type="Proteomes" id="UP000007947">
    <property type="component" value="Chromosome"/>
</dbReference>
<name>F5XEB7_MICPN</name>
<comment type="cofactor">
    <cofactor evidence="1">
        <name>Mg(2+)</name>
        <dbReference type="ChEBI" id="CHEBI:18420"/>
    </cofactor>
</comment>
<dbReference type="Pfam" id="PF00293">
    <property type="entry name" value="NUDIX"/>
    <property type="match status" value="1"/>
</dbReference>
<dbReference type="STRING" id="1032480.MLP_46510"/>
<evidence type="ECO:0000256" key="5">
    <source>
        <dbReference type="RuleBase" id="RU003476"/>
    </source>
</evidence>
<evidence type="ECO:0000259" key="6">
    <source>
        <dbReference type="PROSITE" id="PS51462"/>
    </source>
</evidence>
<dbReference type="eggNOG" id="COG0494">
    <property type="taxonomic scope" value="Bacteria"/>
</dbReference>
<evidence type="ECO:0000313" key="8">
    <source>
        <dbReference type="Proteomes" id="UP000007947"/>
    </source>
</evidence>
<evidence type="ECO:0000256" key="2">
    <source>
        <dbReference type="ARBA" id="ARBA00005582"/>
    </source>
</evidence>